<feature type="chain" id="PRO_5034532647" description="DUF6250 domain-containing protein" evidence="1">
    <location>
        <begin position="19"/>
        <end position="233"/>
    </location>
</feature>
<dbReference type="Gene3D" id="2.60.120.200">
    <property type="match status" value="1"/>
</dbReference>
<dbReference type="Proteomes" id="UP000825051">
    <property type="component" value="Chromosome"/>
</dbReference>
<accession>A0A8F9TTD4</accession>
<dbReference type="AlphaFoldDB" id="A0A8F9TTD4"/>
<proteinExistence type="predicted"/>
<organism evidence="3 4">
    <name type="scientific">Horticoccus luteus</name>
    <dbReference type="NCBI Taxonomy" id="2862869"/>
    <lineage>
        <taxon>Bacteria</taxon>
        <taxon>Pseudomonadati</taxon>
        <taxon>Verrucomicrobiota</taxon>
        <taxon>Opitutia</taxon>
        <taxon>Opitutales</taxon>
        <taxon>Opitutaceae</taxon>
        <taxon>Horticoccus</taxon>
    </lineage>
</organism>
<protein>
    <recommendedName>
        <fullName evidence="2">DUF6250 domain-containing protein</fullName>
    </recommendedName>
</protein>
<name>A0A8F9TTD4_9BACT</name>
<dbReference type="Pfam" id="PF19763">
    <property type="entry name" value="DUF6250"/>
    <property type="match status" value="1"/>
</dbReference>
<sequence length="233" mass="25930">MPLRYLFATLLLGTLAHAASDGTVPFTPDLNDWLVEQMPGGHVTVANGALVIEDVDGCTVWYRHRLVAPVEITYDAEVVMHGGPCDRLSDLNCFWMADTPREPAGLIASTAHRTGRFTDYDSLATYYVGYGGNENTTTRFRRYTGTGARPLLPQHDLRAPAILLTANRVYHLKLVARDGRAEFWRDGERIFSYADPAPLRSGYFGFRTVKSHLIIRNVHITTAGDETLAPHAR</sequence>
<evidence type="ECO:0000313" key="3">
    <source>
        <dbReference type="EMBL" id="QYM77742.1"/>
    </source>
</evidence>
<feature type="signal peptide" evidence="1">
    <location>
        <begin position="1"/>
        <end position="18"/>
    </location>
</feature>
<dbReference type="InterPro" id="IPR046217">
    <property type="entry name" value="DUF6250"/>
</dbReference>
<reference evidence="3" key="1">
    <citation type="submission" date="2021-08" db="EMBL/GenBank/DDBJ databases">
        <title>Genome of a novel bacterium of the phylum Verrucomicrobia, Oleiharenicola sp. KSB-15.</title>
        <authorList>
            <person name="Chung J.-H."/>
            <person name="Ahn J.-H."/>
            <person name="Yoon Y."/>
            <person name="Kim D.-Y."/>
            <person name="An S.-H."/>
            <person name="Park I."/>
            <person name="Yeon J."/>
        </authorList>
    </citation>
    <scope>NUCLEOTIDE SEQUENCE</scope>
    <source>
        <strain evidence="3">KSB-15</strain>
    </source>
</reference>
<evidence type="ECO:0000259" key="2">
    <source>
        <dbReference type="Pfam" id="PF19763"/>
    </source>
</evidence>
<dbReference type="RefSeq" id="WP_220160846.1">
    <property type="nucleotide sequence ID" value="NZ_CP080507.1"/>
</dbReference>
<gene>
    <name evidence="3" type="ORF">K0B96_10435</name>
</gene>
<dbReference type="KEGG" id="ole:K0B96_10435"/>
<keyword evidence="1" id="KW-0732">Signal</keyword>
<keyword evidence="4" id="KW-1185">Reference proteome</keyword>
<evidence type="ECO:0000256" key="1">
    <source>
        <dbReference type="SAM" id="SignalP"/>
    </source>
</evidence>
<feature type="domain" description="DUF6250" evidence="2">
    <location>
        <begin position="52"/>
        <end position="218"/>
    </location>
</feature>
<evidence type="ECO:0000313" key="4">
    <source>
        <dbReference type="Proteomes" id="UP000825051"/>
    </source>
</evidence>
<dbReference type="EMBL" id="CP080507">
    <property type="protein sequence ID" value="QYM77742.1"/>
    <property type="molecule type" value="Genomic_DNA"/>
</dbReference>